<reference evidence="8" key="1">
    <citation type="submission" date="2020-06" db="EMBL/GenBank/DDBJ databases">
        <authorList>
            <person name="Li T."/>
            <person name="Hu X."/>
            <person name="Zhang T."/>
            <person name="Song X."/>
            <person name="Zhang H."/>
            <person name="Dai N."/>
            <person name="Sheng W."/>
            <person name="Hou X."/>
            <person name="Wei L."/>
        </authorList>
    </citation>
    <scope>NUCLEOTIDE SEQUENCE</scope>
    <source>
        <strain evidence="8">3651</strain>
        <tissue evidence="8">Leaf</tissue>
    </source>
</reference>
<name>A0AAE2CQ64_9LAMI</name>
<gene>
    <name evidence="8" type="ORF">Salat_1309100</name>
</gene>
<dbReference type="InterPro" id="IPR012463">
    <property type="entry name" value="Ninja_motif"/>
</dbReference>
<dbReference type="Pfam" id="PF16135">
    <property type="entry name" value="TDBD"/>
    <property type="match status" value="1"/>
</dbReference>
<dbReference type="PANTHER" id="PTHR31413">
    <property type="entry name" value="AFP HOMOLOG 2"/>
    <property type="match status" value="1"/>
</dbReference>
<feature type="compositionally biased region" description="Polar residues" evidence="5">
    <location>
        <begin position="383"/>
        <end position="397"/>
    </location>
</feature>
<evidence type="ECO:0000313" key="8">
    <source>
        <dbReference type="EMBL" id="KAK4430084.1"/>
    </source>
</evidence>
<dbReference type="Pfam" id="PF07897">
    <property type="entry name" value="EAR"/>
    <property type="match status" value="1"/>
</dbReference>
<evidence type="ECO:0000256" key="2">
    <source>
        <dbReference type="ARBA" id="ARBA00006081"/>
    </source>
</evidence>
<evidence type="ECO:0000259" key="7">
    <source>
        <dbReference type="Pfam" id="PF16135"/>
    </source>
</evidence>
<comment type="subcellular location">
    <subcellularLocation>
        <location evidence="1 4">Nucleus</location>
    </subcellularLocation>
</comment>
<dbReference type="InterPro" id="IPR032308">
    <property type="entry name" value="TDBD"/>
</dbReference>
<keyword evidence="9" id="KW-1185">Reference proteome</keyword>
<dbReference type="GO" id="GO:0005634">
    <property type="term" value="C:nucleus"/>
    <property type="evidence" value="ECO:0007669"/>
    <property type="project" value="UniProtKB-SubCell"/>
</dbReference>
<evidence type="ECO:0000259" key="6">
    <source>
        <dbReference type="Pfam" id="PF07897"/>
    </source>
</evidence>
<keyword evidence="3 4" id="KW-0539">Nucleus</keyword>
<dbReference type="PANTHER" id="PTHR31413:SF46">
    <property type="entry name" value="NINJA-FAMILY PROTEIN AFP1"/>
    <property type="match status" value="1"/>
</dbReference>
<dbReference type="GO" id="GO:0009737">
    <property type="term" value="P:response to abscisic acid"/>
    <property type="evidence" value="ECO:0007669"/>
    <property type="project" value="TreeGrafter"/>
</dbReference>
<feature type="compositionally biased region" description="Polar residues" evidence="5">
    <location>
        <begin position="413"/>
        <end position="424"/>
    </location>
</feature>
<reference evidence="8" key="2">
    <citation type="journal article" date="2024" name="Plant">
        <title>Genomic evolution and insights into agronomic trait innovations of Sesamum species.</title>
        <authorList>
            <person name="Miao H."/>
            <person name="Wang L."/>
            <person name="Qu L."/>
            <person name="Liu H."/>
            <person name="Sun Y."/>
            <person name="Le M."/>
            <person name="Wang Q."/>
            <person name="Wei S."/>
            <person name="Zheng Y."/>
            <person name="Lin W."/>
            <person name="Duan Y."/>
            <person name="Cao H."/>
            <person name="Xiong S."/>
            <person name="Wang X."/>
            <person name="Wei L."/>
            <person name="Li C."/>
            <person name="Ma Q."/>
            <person name="Ju M."/>
            <person name="Zhao R."/>
            <person name="Li G."/>
            <person name="Mu C."/>
            <person name="Tian Q."/>
            <person name="Mei H."/>
            <person name="Zhang T."/>
            <person name="Gao T."/>
            <person name="Zhang H."/>
        </authorList>
    </citation>
    <scope>NUCLEOTIDE SEQUENCE</scope>
    <source>
        <strain evidence="8">3651</strain>
    </source>
</reference>
<dbReference type="Pfam" id="PF16136">
    <property type="entry name" value="NLS_NINJA_AFP"/>
    <property type="match status" value="1"/>
</dbReference>
<accession>A0AAE2CQ64</accession>
<evidence type="ECO:0000256" key="5">
    <source>
        <dbReference type="SAM" id="MobiDB-lite"/>
    </source>
</evidence>
<feature type="compositionally biased region" description="Basic and acidic residues" evidence="5">
    <location>
        <begin position="425"/>
        <end position="439"/>
    </location>
</feature>
<dbReference type="InterPro" id="IPR032310">
    <property type="entry name" value="NLS_NINJA_AFP-like"/>
</dbReference>
<organism evidence="8 9">
    <name type="scientific">Sesamum alatum</name>
    <dbReference type="NCBI Taxonomy" id="300844"/>
    <lineage>
        <taxon>Eukaryota</taxon>
        <taxon>Viridiplantae</taxon>
        <taxon>Streptophyta</taxon>
        <taxon>Embryophyta</taxon>
        <taxon>Tracheophyta</taxon>
        <taxon>Spermatophyta</taxon>
        <taxon>Magnoliopsida</taxon>
        <taxon>eudicotyledons</taxon>
        <taxon>Gunneridae</taxon>
        <taxon>Pentapetalae</taxon>
        <taxon>asterids</taxon>
        <taxon>lamiids</taxon>
        <taxon>Lamiales</taxon>
        <taxon>Pedaliaceae</taxon>
        <taxon>Sesamum</taxon>
    </lineage>
</organism>
<dbReference type="GO" id="GO:0045892">
    <property type="term" value="P:negative regulation of DNA-templated transcription"/>
    <property type="evidence" value="ECO:0007669"/>
    <property type="project" value="TreeGrafter"/>
</dbReference>
<protein>
    <recommendedName>
        <fullName evidence="4">Ninja-family protein</fullName>
    </recommendedName>
    <alternativeName>
        <fullName evidence="4">ABI-binding protein</fullName>
    </alternativeName>
</protein>
<dbReference type="EMBL" id="JACGWO010000004">
    <property type="protein sequence ID" value="KAK4430084.1"/>
    <property type="molecule type" value="Genomic_DNA"/>
</dbReference>
<dbReference type="Proteomes" id="UP001293254">
    <property type="component" value="Unassembled WGS sequence"/>
</dbReference>
<comment type="function">
    <text evidence="4">Acts as a negative regulator of abscisic acid (ABA) response.</text>
</comment>
<evidence type="ECO:0000256" key="3">
    <source>
        <dbReference type="ARBA" id="ARBA00023242"/>
    </source>
</evidence>
<comment type="caution">
    <text evidence="8">The sequence shown here is derived from an EMBL/GenBank/DDBJ whole genome shotgun (WGS) entry which is preliminary data.</text>
</comment>
<proteinExistence type="inferred from homology"/>
<feature type="compositionally biased region" description="Basic and acidic residues" evidence="5">
    <location>
        <begin position="266"/>
        <end position="276"/>
    </location>
</feature>
<comment type="similarity">
    <text evidence="2 4">Belongs to the Ninja family.</text>
</comment>
<dbReference type="AlphaFoldDB" id="A0AAE2CQ64"/>
<feature type="domain" description="Tify" evidence="7">
    <location>
        <begin position="477"/>
        <end position="510"/>
    </location>
</feature>
<feature type="region of interest" description="Disordered" evidence="5">
    <location>
        <begin position="255"/>
        <end position="288"/>
    </location>
</feature>
<evidence type="ECO:0000256" key="4">
    <source>
        <dbReference type="RuleBase" id="RU369029"/>
    </source>
</evidence>
<dbReference type="GO" id="GO:0007165">
    <property type="term" value="P:signal transduction"/>
    <property type="evidence" value="ECO:0007669"/>
    <property type="project" value="InterPro"/>
</dbReference>
<feature type="compositionally biased region" description="Low complexity" evidence="5">
    <location>
        <begin position="398"/>
        <end position="412"/>
    </location>
</feature>
<feature type="domain" description="Ethylene-responsive binding factor-associated repression" evidence="6">
    <location>
        <begin position="175"/>
        <end position="209"/>
    </location>
</feature>
<feature type="compositionally biased region" description="Low complexity" evidence="5">
    <location>
        <begin position="363"/>
        <end position="379"/>
    </location>
</feature>
<sequence>MRERERRVEWAWEWEWEWGTELLILAKEDNVCGLTRRSRCSQRGGSPFMPFSLPRTRVLLCLIVSAFDTRRPFTDALSLSLTQLGAATMIMGCLNMHIHIHVVEVDACVVYLGGGFFLCPMGDGEDSNKKKNIARTIEMENLSLDISASRFSRDLLQRFMGTARAGEFEEAVKEDEDQDIELNLGLSLGGRFGVDKSSNKLLRSSSVASCLPVVRDDNDVAAPAPVVYTGLARTSSLPVETEEEWRKRKELQTLRRMEAKRRRSEKQRNLRSDKEGGGSGGGTLSLEERKEIEVNLRERLDREKSLSKRAGSSLRSQFGLSSWAASAASQAILRSGIDAALAKGKGSYVGSSGGIQGLGQPASQGSVDSKGGSSSSVSDLESKTLQGSSSELSPASIQSLQEGGSQELGSSGTKTSRVTGSETDSPSKRPDASRTRGKEIGTNSMEDMPCVFTKGDGPNGRRVDGILYKYGKGEEVRIMCVCHGNFHSPAEFVKHAGGTDVDHPLKHIVVNPNSSSLL</sequence>
<dbReference type="InterPro" id="IPR031307">
    <property type="entry name" value="Ninja_fam"/>
</dbReference>
<evidence type="ECO:0000256" key="1">
    <source>
        <dbReference type="ARBA" id="ARBA00004123"/>
    </source>
</evidence>
<feature type="region of interest" description="Disordered" evidence="5">
    <location>
        <begin position="358"/>
        <end position="456"/>
    </location>
</feature>
<evidence type="ECO:0000313" key="9">
    <source>
        <dbReference type="Proteomes" id="UP001293254"/>
    </source>
</evidence>